<dbReference type="AlphaFoldDB" id="A0AAV5N3P0"/>
<dbReference type="Proteomes" id="UP001058124">
    <property type="component" value="Unassembled WGS sequence"/>
</dbReference>
<reference evidence="2" key="1">
    <citation type="submission" date="2022-06" db="EMBL/GenBank/DDBJ databases">
        <title>Draft genome sequences of Leminorella grimontii str. JCM5902.</title>
        <authorList>
            <person name="Wakabayashi Y."/>
            <person name="Kojima K."/>
        </authorList>
    </citation>
    <scope>NUCLEOTIDE SEQUENCE</scope>
    <source>
        <strain evidence="2">JCM 5902</strain>
    </source>
</reference>
<feature type="region of interest" description="Disordered" evidence="1">
    <location>
        <begin position="25"/>
        <end position="60"/>
    </location>
</feature>
<sequence length="60" mass="6498">MQVGANHLTFNYGAFAAIKINAVTQPAGEQRSPQEKHQRHTYPPTEAIAHQGKATSPEGN</sequence>
<evidence type="ECO:0000313" key="3">
    <source>
        <dbReference type="Proteomes" id="UP001058124"/>
    </source>
</evidence>
<comment type="caution">
    <text evidence="2">The sequence shown here is derived from an EMBL/GenBank/DDBJ whole genome shotgun (WGS) entry which is preliminary data.</text>
</comment>
<gene>
    <name evidence="2" type="ORF">SOASR030_22300</name>
</gene>
<name>A0AAV5N3P0_9GAMM</name>
<protein>
    <submittedName>
        <fullName evidence="2">Uncharacterized protein</fullName>
    </submittedName>
</protein>
<keyword evidence="3" id="KW-1185">Reference proteome</keyword>
<evidence type="ECO:0000256" key="1">
    <source>
        <dbReference type="SAM" id="MobiDB-lite"/>
    </source>
</evidence>
<dbReference type="EMBL" id="BRLH01000004">
    <property type="protein sequence ID" value="GKX56118.1"/>
    <property type="molecule type" value="Genomic_DNA"/>
</dbReference>
<evidence type="ECO:0000313" key="2">
    <source>
        <dbReference type="EMBL" id="GKX56118.1"/>
    </source>
</evidence>
<proteinExistence type="predicted"/>
<accession>A0AAV5N3P0</accession>
<organism evidence="2 3">
    <name type="scientific">Leminorella grimontii</name>
    <dbReference type="NCBI Taxonomy" id="82981"/>
    <lineage>
        <taxon>Bacteria</taxon>
        <taxon>Pseudomonadati</taxon>
        <taxon>Pseudomonadota</taxon>
        <taxon>Gammaproteobacteria</taxon>
        <taxon>Enterobacterales</taxon>
        <taxon>Budviciaceae</taxon>
        <taxon>Leminorella</taxon>
    </lineage>
</organism>